<protein>
    <submittedName>
        <fullName evidence="2">LexA family transcriptional regulator</fullName>
    </submittedName>
</protein>
<keyword evidence="3" id="KW-1185">Reference proteome</keyword>
<feature type="domain" description="LexA repressor DNA-binding" evidence="1">
    <location>
        <begin position="4"/>
        <end position="65"/>
    </location>
</feature>
<sequence>MTRHVTEIQEATLDFMKRYSAEHGFFPTITEITEAMGWKSRNTAYLHVKALEKKGVLQRKHKRSRSIVLADAPAVELPDLNDSEYWYEGVFKHSLYQRDVVDAIKSAGMKVKEQA</sequence>
<accession>A0ABY3A0V0</accession>
<dbReference type="RefSeq" id="WP_141495735.1">
    <property type="nucleotide sequence ID" value="NZ_VICF01000002.1"/>
</dbReference>
<evidence type="ECO:0000313" key="3">
    <source>
        <dbReference type="Proteomes" id="UP000319715"/>
    </source>
</evidence>
<dbReference type="Pfam" id="PF01726">
    <property type="entry name" value="LexA_DNA_bind"/>
    <property type="match status" value="1"/>
</dbReference>
<dbReference type="Proteomes" id="UP000319715">
    <property type="component" value="Unassembled WGS sequence"/>
</dbReference>
<name>A0ABY3A0V0_9GAMM</name>
<evidence type="ECO:0000259" key="1">
    <source>
        <dbReference type="Pfam" id="PF01726"/>
    </source>
</evidence>
<reference evidence="2 3" key="1">
    <citation type="submission" date="2019-06" db="EMBL/GenBank/DDBJ databases">
        <title>Pantoea dispersa Assembly.</title>
        <authorList>
            <person name="Wang J."/>
        </authorList>
    </citation>
    <scope>NUCLEOTIDE SEQUENCE [LARGE SCALE GENOMIC DNA]</scope>
    <source>
        <strain evidence="3">bio</strain>
    </source>
</reference>
<dbReference type="Gene3D" id="1.10.10.10">
    <property type="entry name" value="Winged helix-like DNA-binding domain superfamily/Winged helix DNA-binding domain"/>
    <property type="match status" value="1"/>
</dbReference>
<organism evidence="2 3">
    <name type="scientific">Pantoea dispersa</name>
    <dbReference type="NCBI Taxonomy" id="59814"/>
    <lineage>
        <taxon>Bacteria</taxon>
        <taxon>Pseudomonadati</taxon>
        <taxon>Pseudomonadota</taxon>
        <taxon>Gammaproteobacteria</taxon>
        <taxon>Enterobacterales</taxon>
        <taxon>Erwiniaceae</taxon>
        <taxon>Pantoea</taxon>
    </lineage>
</organism>
<evidence type="ECO:0000313" key="2">
    <source>
        <dbReference type="EMBL" id="TQC75572.1"/>
    </source>
</evidence>
<dbReference type="InterPro" id="IPR006199">
    <property type="entry name" value="LexA_DNA-bd_dom"/>
</dbReference>
<dbReference type="InterPro" id="IPR036388">
    <property type="entry name" value="WH-like_DNA-bd_sf"/>
</dbReference>
<comment type="caution">
    <text evidence="2">The sequence shown here is derived from an EMBL/GenBank/DDBJ whole genome shotgun (WGS) entry which is preliminary data.</text>
</comment>
<gene>
    <name evidence="2" type="ORF">FK492_06530</name>
</gene>
<dbReference type="InterPro" id="IPR036390">
    <property type="entry name" value="WH_DNA-bd_sf"/>
</dbReference>
<dbReference type="EMBL" id="VICF01000002">
    <property type="protein sequence ID" value="TQC75572.1"/>
    <property type="molecule type" value="Genomic_DNA"/>
</dbReference>
<dbReference type="SUPFAM" id="SSF46785">
    <property type="entry name" value="Winged helix' DNA-binding domain"/>
    <property type="match status" value="1"/>
</dbReference>
<proteinExistence type="predicted"/>